<dbReference type="GO" id="GO:0005524">
    <property type="term" value="F:ATP binding"/>
    <property type="evidence" value="ECO:0007669"/>
    <property type="project" value="UniProtKB-KW"/>
</dbReference>
<dbReference type="InterPro" id="IPR000212">
    <property type="entry name" value="DNA_helicase_UvrD/REP"/>
</dbReference>
<evidence type="ECO:0000256" key="2">
    <source>
        <dbReference type="ARBA" id="ARBA00022801"/>
    </source>
</evidence>
<evidence type="ECO:0000256" key="1">
    <source>
        <dbReference type="ARBA" id="ARBA00022741"/>
    </source>
</evidence>
<dbReference type="Pfam" id="PF13245">
    <property type="entry name" value="AAA_19"/>
    <property type="match status" value="1"/>
</dbReference>
<accession>A0A3G4ZZC5</accession>
<sequence>MNNNQAEESEATELAALEAAELAALEDIINNINGPNLEIINSITPSTEQTTIINSQTNAIIDAVAGSGKTTTILHMAYKYPKARMIQITYNSMLKHEVRKKVRSTRLTNLTVHTYHSLAVSYYDPSSYTDEGIKQILIRNKPCKLNTPFDIILIDETQDMMTDYFLLIKKFIYDTHSTPIIYIFGDRFQGIYEFKGANSKFLTLAQKLWNIPFKNLTMSTSYRLTNQISWFINNCMLNYTRIKTIKNGPKVDYHICNPYEIYKTIGKQILHLIYTEKHKPEDIFILVPSIKSTNPPYKKLENYLVSKKLKCMTPISDDAKLDDKIINDKIVFTTLHQSKGRERKIVIIYNFDSSYFTYYLKDEDKSKCPNILYVGATRAIHKLILIRDSKYEPLQFLNMTQPTLSNYVTIHQHDTKQSTTLTETTNDYDHRTSVTDLIKFIKSSTLEHIIILLENLFTTISQPQNIIPVPHRIKTSEDNGKVSYEDVSDLNGLVIPSIYEKLKTRISTIEEYVLDHTTDYSEIKKYIKTLTVPCLKLSDFLKIGNIYISLHNNLHSKLAQIKKYNWLNKQLIQGCHKNMEILNNKKLVFESKIVNCDEDVFKHIHADYGMIQIDARIDAFDEDSVYEFKCVDNISIDHKLQLIIYSWMWRNSTSYQKHGDKEFKLLNIRSGELLLLKNEYYKITQIIELVLTNKFNKKIILSDAEFIDNVLKSEAKLKRIVT</sequence>
<keyword evidence="4" id="KW-0067">ATP-binding</keyword>
<keyword evidence="2" id="KW-0378">Hydrolase</keyword>
<proteinExistence type="predicted"/>
<organism evidence="6">
    <name type="scientific">Gaeavirus sp</name>
    <dbReference type="NCBI Taxonomy" id="2487767"/>
    <lineage>
        <taxon>Viruses</taxon>
        <taxon>Varidnaviria</taxon>
        <taxon>Bamfordvirae</taxon>
        <taxon>Nucleocytoviricota</taxon>
        <taxon>Megaviricetes</taxon>
        <taxon>Imitervirales</taxon>
        <taxon>Mimiviridae</taxon>
        <taxon>Klosneuvirinae</taxon>
    </lineage>
</organism>
<evidence type="ECO:0000256" key="4">
    <source>
        <dbReference type="ARBA" id="ARBA00022840"/>
    </source>
</evidence>
<dbReference type="Pfam" id="PF13361">
    <property type="entry name" value="UvrD_C"/>
    <property type="match status" value="1"/>
</dbReference>
<dbReference type="InterPro" id="IPR027417">
    <property type="entry name" value="P-loop_NTPase"/>
</dbReference>
<gene>
    <name evidence="6" type="ORF">Gaeavirus24_5</name>
</gene>
<keyword evidence="3 6" id="KW-0347">Helicase</keyword>
<dbReference type="PANTHER" id="PTHR11070:SF2">
    <property type="entry name" value="ATP-DEPENDENT DNA HELICASE SRS2"/>
    <property type="match status" value="1"/>
</dbReference>
<evidence type="ECO:0000313" key="6">
    <source>
        <dbReference type="EMBL" id="AYV80277.1"/>
    </source>
</evidence>
<reference evidence="6" key="1">
    <citation type="submission" date="2018-10" db="EMBL/GenBank/DDBJ databases">
        <title>Hidden diversity of soil giant viruses.</title>
        <authorList>
            <person name="Schulz F."/>
            <person name="Alteio L."/>
            <person name="Goudeau D."/>
            <person name="Ryan E.M."/>
            <person name="Malmstrom R.R."/>
            <person name="Blanchard J."/>
            <person name="Woyke T."/>
        </authorList>
    </citation>
    <scope>NUCLEOTIDE SEQUENCE</scope>
    <source>
        <strain evidence="6">GAV1</strain>
    </source>
</reference>
<protein>
    <submittedName>
        <fullName evidence="6">DEXDc helicase</fullName>
    </submittedName>
</protein>
<feature type="domain" description="UvrD-like helicase C-terminal" evidence="5">
    <location>
        <begin position="278"/>
        <end position="386"/>
    </location>
</feature>
<dbReference type="EMBL" id="MK072222">
    <property type="protein sequence ID" value="AYV80277.1"/>
    <property type="molecule type" value="Genomic_DNA"/>
</dbReference>
<name>A0A3G4ZZC5_9VIRU</name>
<dbReference type="InterPro" id="IPR014017">
    <property type="entry name" value="DNA_helicase_UvrD-like_C"/>
</dbReference>
<dbReference type="GO" id="GO:0016787">
    <property type="term" value="F:hydrolase activity"/>
    <property type="evidence" value="ECO:0007669"/>
    <property type="project" value="UniProtKB-KW"/>
</dbReference>
<dbReference type="GO" id="GO:0000725">
    <property type="term" value="P:recombinational repair"/>
    <property type="evidence" value="ECO:0007669"/>
    <property type="project" value="TreeGrafter"/>
</dbReference>
<evidence type="ECO:0000256" key="3">
    <source>
        <dbReference type="ARBA" id="ARBA00022806"/>
    </source>
</evidence>
<dbReference type="Gene3D" id="3.40.50.300">
    <property type="entry name" value="P-loop containing nucleotide triphosphate hydrolases"/>
    <property type="match status" value="2"/>
</dbReference>
<dbReference type="SUPFAM" id="SSF52540">
    <property type="entry name" value="P-loop containing nucleoside triphosphate hydrolases"/>
    <property type="match status" value="1"/>
</dbReference>
<dbReference type="GO" id="GO:0003677">
    <property type="term" value="F:DNA binding"/>
    <property type="evidence" value="ECO:0007669"/>
    <property type="project" value="InterPro"/>
</dbReference>
<dbReference type="GO" id="GO:0043138">
    <property type="term" value="F:3'-5' DNA helicase activity"/>
    <property type="evidence" value="ECO:0007669"/>
    <property type="project" value="TreeGrafter"/>
</dbReference>
<evidence type="ECO:0000259" key="5">
    <source>
        <dbReference type="Pfam" id="PF13361"/>
    </source>
</evidence>
<keyword evidence="1" id="KW-0547">Nucleotide-binding</keyword>
<dbReference type="PANTHER" id="PTHR11070">
    <property type="entry name" value="UVRD / RECB / PCRA DNA HELICASE FAMILY MEMBER"/>
    <property type="match status" value="1"/>
</dbReference>